<dbReference type="EMBL" id="LNKD01000008">
    <property type="protein sequence ID" value="OSG84668.1"/>
    <property type="molecule type" value="Genomic_DNA"/>
</dbReference>
<name>A0A1X2YR83_BIFAD</name>
<dbReference type="Proteomes" id="UP000193377">
    <property type="component" value="Unassembled WGS sequence"/>
</dbReference>
<accession>A0A1X2YR83</accession>
<proteinExistence type="predicted"/>
<evidence type="ECO:0000313" key="1">
    <source>
        <dbReference type="EMBL" id="OSG84668.1"/>
    </source>
</evidence>
<organism evidence="1 2">
    <name type="scientific">Bifidobacterium adolescentis</name>
    <dbReference type="NCBI Taxonomy" id="1680"/>
    <lineage>
        <taxon>Bacteria</taxon>
        <taxon>Bacillati</taxon>
        <taxon>Actinomycetota</taxon>
        <taxon>Actinomycetes</taxon>
        <taxon>Bifidobacteriales</taxon>
        <taxon>Bifidobacteriaceae</taxon>
        <taxon>Bifidobacterium</taxon>
    </lineage>
</organism>
<reference evidence="1 2" key="1">
    <citation type="journal article" date="2016" name="Sci. Rep.">
        <title>Evaluation of genetic diversity among strains of the human gut commensal Bifidobacterium adolescentis.</title>
        <authorList>
            <person name="Duranti S."/>
            <person name="Milani C."/>
            <person name="Lugli G.A."/>
            <person name="Mancabelli L."/>
            <person name="Turroni F."/>
            <person name="Ferrario C."/>
            <person name="Mangifesta M."/>
            <person name="Viappiani A."/>
            <person name="Sanchez B."/>
            <person name="Margolles A."/>
            <person name="van Sinderen D."/>
            <person name="Ventura M."/>
        </authorList>
    </citation>
    <scope>NUCLEOTIDE SEQUENCE [LARGE SCALE GENOMIC DNA]</scope>
    <source>
        <strain evidence="1 2">487B</strain>
    </source>
</reference>
<gene>
    <name evidence="1" type="ORF">B0487_2155</name>
</gene>
<dbReference type="AlphaFoldDB" id="A0A1X2YR83"/>
<sequence length="89" mass="10288">MPRTTLADVASDYVRKHQHERQCRQLDSNSRVTLTVIQNQWAKLAGQEPMTIFDAPEVVIRSIENTQRGHELFDRTKESNGVVYYGLKN</sequence>
<comment type="caution">
    <text evidence="1">The sequence shown here is derived from an EMBL/GenBank/DDBJ whole genome shotgun (WGS) entry which is preliminary data.</text>
</comment>
<dbReference type="RefSeq" id="WP_085393581.1">
    <property type="nucleotide sequence ID" value="NZ_LNKD01000008.1"/>
</dbReference>
<evidence type="ECO:0000313" key="2">
    <source>
        <dbReference type="Proteomes" id="UP000193377"/>
    </source>
</evidence>
<protein>
    <submittedName>
        <fullName evidence="1">Uncharacterized protein</fullName>
    </submittedName>
</protein>